<organism evidence="4 5">
    <name type="scientific">Pseudomonas weihenstephanensis</name>
    <dbReference type="NCBI Taxonomy" id="1608994"/>
    <lineage>
        <taxon>Bacteria</taxon>
        <taxon>Pseudomonadati</taxon>
        <taxon>Pseudomonadota</taxon>
        <taxon>Gammaproteobacteria</taxon>
        <taxon>Pseudomonadales</taxon>
        <taxon>Pseudomonadaceae</taxon>
        <taxon>Pseudomonas</taxon>
    </lineage>
</organism>
<dbReference type="STRING" id="1608994.TU86_20450"/>
<dbReference type="Gene3D" id="3.40.50.410">
    <property type="entry name" value="von Willebrand factor, type A domain"/>
    <property type="match status" value="1"/>
</dbReference>
<gene>
    <name evidence="4" type="ORF">TU86_20450</name>
</gene>
<accession>A0A0J6IZK6</accession>
<evidence type="ECO:0000259" key="3">
    <source>
        <dbReference type="Pfam" id="PF10138"/>
    </source>
</evidence>
<dbReference type="PANTHER" id="PTHR32097:SF3">
    <property type="entry name" value="TELLURITE RESISTANCE PROTEIN"/>
    <property type="match status" value="1"/>
</dbReference>
<dbReference type="Proteomes" id="UP000036325">
    <property type="component" value="Unassembled WGS sequence"/>
</dbReference>
<dbReference type="RefSeq" id="WP_048366136.1">
    <property type="nucleotide sequence ID" value="NZ_JYLF01000011.1"/>
</dbReference>
<dbReference type="InterPro" id="IPR036465">
    <property type="entry name" value="vWFA_dom_sf"/>
</dbReference>
<feature type="domain" description="vWA found in TerF C terminus" evidence="3">
    <location>
        <begin position="211"/>
        <end position="410"/>
    </location>
</feature>
<dbReference type="AlphaFoldDB" id="A0A0J6IJS3"/>
<dbReference type="SUPFAM" id="SSF53300">
    <property type="entry name" value="vWA-like"/>
    <property type="match status" value="1"/>
</dbReference>
<dbReference type="Pfam" id="PF02342">
    <property type="entry name" value="TerD"/>
    <property type="match status" value="1"/>
</dbReference>
<evidence type="ECO:0000256" key="1">
    <source>
        <dbReference type="ARBA" id="ARBA00022686"/>
    </source>
</evidence>
<dbReference type="PATRIC" id="fig|1608994.3.peg.247"/>
<proteinExistence type="predicted"/>
<comment type="caution">
    <text evidence="4">The sequence shown here is derived from an EMBL/GenBank/DDBJ whole genome shotgun (WGS) entry which is preliminary data.</text>
</comment>
<dbReference type="GO" id="GO:0046690">
    <property type="term" value="P:response to tellurium ion"/>
    <property type="evidence" value="ECO:0007669"/>
    <property type="project" value="UniProtKB-KW"/>
</dbReference>
<sequence length="411" mass="45070">MLIAQGQRLALTTLTHEMQIKLTINIKSPLTLDCVCFGLDAQGKLSDDRYMVFFNQPVSPCHSLSLSDGNAFSIDLARVPATIERLVFSASVDGNGSLRDIQSSNFTVMHADQELATCPFNGATFAEEKAIMVVDIYRKNGEWRLAANLQGFNAGLAALVNHFGATVIDTPASAPAKISLEKKVATAAPQLISLAKKAQISLAKANLDNVKARVGLVLDASGSMHGQYAKGRVQEVINRLLPLAVHFDDDGALDCWAFGAKTCQLSPVTLSNYQHFVEQDNEGWRDWNVGRRINDEPKAMRQVIDYYQQSADRTPVYVLFISDGGVSENRAITQLMIEAAKLPIFWQFVGLGGRGYGVLEKLDDMPGRVVDNCSFFALDDLNDISEEQLYDQLMEEFPDWLKAATSAGILG</sequence>
<dbReference type="Pfam" id="PF10138">
    <property type="entry name" value="vWA-TerF-like"/>
    <property type="match status" value="1"/>
</dbReference>
<evidence type="ECO:0000259" key="2">
    <source>
        <dbReference type="Pfam" id="PF02342"/>
    </source>
</evidence>
<dbReference type="OrthoDB" id="5756874at2"/>
<dbReference type="EMBL" id="JYLF01000011">
    <property type="protein sequence ID" value="KMN12019.1"/>
    <property type="molecule type" value="Genomic_DNA"/>
</dbReference>
<dbReference type="InterPro" id="IPR003325">
    <property type="entry name" value="TerD"/>
</dbReference>
<protein>
    <submittedName>
        <fullName evidence="4">Tellurium resistance protein</fullName>
    </submittedName>
</protein>
<dbReference type="InterPro" id="IPR051324">
    <property type="entry name" value="Stress/Tellurium_Resist"/>
</dbReference>
<name>A0A0J6IJS3_9PSED</name>
<dbReference type="PANTHER" id="PTHR32097">
    <property type="entry name" value="CAMP-BINDING PROTEIN 1-RELATED"/>
    <property type="match status" value="1"/>
</dbReference>
<keyword evidence="1" id="KW-0778">Tellurium resistance</keyword>
<dbReference type="CDD" id="cd06974">
    <property type="entry name" value="TerD_like"/>
    <property type="match status" value="1"/>
</dbReference>
<evidence type="ECO:0000313" key="5">
    <source>
        <dbReference type="Proteomes" id="UP000036325"/>
    </source>
</evidence>
<accession>A0A0J6IJS3</accession>
<feature type="domain" description="TerD" evidence="2">
    <location>
        <begin position="4"/>
        <end position="163"/>
    </location>
</feature>
<reference evidence="4 5" key="1">
    <citation type="submission" date="2015-02" db="EMBL/GenBank/DDBJ databases">
        <title>Pseudomonas helleri sp. nov. and Pseudomonas weihenstephanensis sp. nov., isolated from raw cows milk.</title>
        <authorList>
            <person name="von Neubeck M."/>
            <person name="Huptas C."/>
            <person name="Wenning M."/>
            <person name="Scherer S."/>
        </authorList>
    </citation>
    <scope>NUCLEOTIDE SEQUENCE [LARGE SCALE GENOMIC DNA]</scope>
    <source>
        <strain evidence="4 5">DSM 29166</strain>
    </source>
</reference>
<evidence type="ECO:0000313" key="4">
    <source>
        <dbReference type="EMBL" id="KMN12019.1"/>
    </source>
</evidence>
<dbReference type="Gene3D" id="2.60.60.30">
    <property type="entry name" value="sav2460 like domains"/>
    <property type="match status" value="1"/>
</dbReference>
<dbReference type="InterPro" id="IPR019303">
    <property type="entry name" value="vWA_TerF_C"/>
</dbReference>